<reference evidence="1 2" key="1">
    <citation type="submission" date="2017-12" db="EMBL/GenBank/DDBJ databases">
        <title>Gene loss provides genomic basis for host adaptation in cereal stripe rust fungi.</title>
        <authorList>
            <person name="Xia C."/>
        </authorList>
    </citation>
    <scope>NUCLEOTIDE SEQUENCE [LARGE SCALE GENOMIC DNA]</scope>
    <source>
        <strain evidence="1 2">93TX-2</strain>
    </source>
</reference>
<accession>A0A2S4W7R1</accession>
<organism evidence="1 2">
    <name type="scientific">Puccinia striiformis</name>
    <dbReference type="NCBI Taxonomy" id="27350"/>
    <lineage>
        <taxon>Eukaryota</taxon>
        <taxon>Fungi</taxon>
        <taxon>Dikarya</taxon>
        <taxon>Basidiomycota</taxon>
        <taxon>Pucciniomycotina</taxon>
        <taxon>Pucciniomycetes</taxon>
        <taxon>Pucciniales</taxon>
        <taxon>Pucciniaceae</taxon>
        <taxon>Puccinia</taxon>
    </lineage>
</organism>
<comment type="caution">
    <text evidence="1">The sequence shown here is derived from an EMBL/GenBank/DDBJ whole genome shotgun (WGS) entry which is preliminary data.</text>
</comment>
<sequence length="117" mass="14067">MDQNSTGYCRMRMVLMRHYNIRVPRFCLLLFLFLWIPIFQASVDIWHIDCLSQQFYPEKEEMFLHTPLEFHEVASSVMAQLGFHFLRIGFGNVWIVFHHMLPYVQEQYVPYTDSSDA</sequence>
<reference evidence="2" key="3">
    <citation type="journal article" date="2018" name="Mol. Plant Microbe Interact.">
        <title>Genome sequence resources for the wheat stripe rust pathogen (Puccinia striiformis f. sp. tritici) and the barley stripe rust pathogen (Puccinia striiformis f. sp. hordei).</title>
        <authorList>
            <person name="Xia C."/>
            <person name="Wang M."/>
            <person name="Yin C."/>
            <person name="Cornejo O.E."/>
            <person name="Hulbert S.H."/>
            <person name="Chen X."/>
        </authorList>
    </citation>
    <scope>NUCLEOTIDE SEQUENCE [LARGE SCALE GENOMIC DNA]</scope>
    <source>
        <strain evidence="2">93TX-2</strain>
    </source>
</reference>
<name>A0A2S4W7R1_9BASI</name>
<dbReference type="EMBL" id="PKSM01000072">
    <property type="protein sequence ID" value="POW17814.1"/>
    <property type="molecule type" value="Genomic_DNA"/>
</dbReference>
<evidence type="ECO:0000313" key="1">
    <source>
        <dbReference type="EMBL" id="POW17814.1"/>
    </source>
</evidence>
<reference evidence="2" key="2">
    <citation type="journal article" date="2018" name="BMC Genomics">
        <title>Genomic insights into host adaptation between the wheat stripe rust pathogen (Puccinia striiformis f. sp. tritici) and the barley stripe rust pathogen (Puccinia striiformis f. sp. hordei).</title>
        <authorList>
            <person name="Xia C."/>
            <person name="Wang M."/>
            <person name="Yin C."/>
            <person name="Cornejo O.E."/>
            <person name="Hulbert S.H."/>
            <person name="Chen X."/>
        </authorList>
    </citation>
    <scope>NUCLEOTIDE SEQUENCE [LARGE SCALE GENOMIC DNA]</scope>
    <source>
        <strain evidence="2">93TX-2</strain>
    </source>
</reference>
<protein>
    <submittedName>
        <fullName evidence="1">Uncharacterized protein</fullName>
    </submittedName>
</protein>
<dbReference type="OrthoDB" id="5392716at2759"/>
<evidence type="ECO:0000313" key="2">
    <source>
        <dbReference type="Proteomes" id="UP000238274"/>
    </source>
</evidence>
<proteinExistence type="predicted"/>
<keyword evidence="2" id="KW-1185">Reference proteome</keyword>
<dbReference type="VEuPathDB" id="FungiDB:PSHT_06229"/>
<dbReference type="AlphaFoldDB" id="A0A2S4W7R1"/>
<gene>
    <name evidence="1" type="ORF">PSHT_06229</name>
</gene>
<dbReference type="VEuPathDB" id="FungiDB:PSTT_08218"/>
<dbReference type="Proteomes" id="UP000238274">
    <property type="component" value="Unassembled WGS sequence"/>
</dbReference>